<proteinExistence type="predicted"/>
<reference evidence="1" key="1">
    <citation type="submission" date="2010-07" db="EMBL/GenBank/DDBJ databases">
        <title>Complete sequence of Clostridium saccharolyticum WM1.</title>
        <authorList>
            <consortium name="US DOE Joint Genome Institute"/>
            <person name="Lucas S."/>
            <person name="Copeland A."/>
            <person name="Lapidus A."/>
            <person name="Cheng J.-F."/>
            <person name="Bruce D."/>
            <person name="Goodwin L."/>
            <person name="Pitluck S."/>
            <person name="Chertkov O."/>
            <person name="Detter J.C."/>
            <person name="Han C."/>
            <person name="Tapia R."/>
            <person name="Land M."/>
            <person name="Hauser L."/>
            <person name="Chang Y.-J."/>
            <person name="Jeffries C."/>
            <person name="Kyrpides N."/>
            <person name="Ivanova N."/>
            <person name="Mikhailova N."/>
            <person name="Mouttaki H."/>
            <person name="Lin L."/>
            <person name="Zhou J."/>
            <person name="Hemme C.L."/>
            <person name="Woyke T."/>
        </authorList>
    </citation>
    <scope>NUCLEOTIDE SEQUENCE [LARGE SCALE GENOMIC DNA]</scope>
    <source>
        <strain evidence="1">WM1</strain>
    </source>
</reference>
<dbReference type="RefSeq" id="WP_013272112.1">
    <property type="nucleotide sequence ID" value="NC_014376.1"/>
</dbReference>
<keyword evidence="2" id="KW-1185">Reference proteome</keyword>
<sequence length="353" mass="40916">MVINDAFTFTNQVREYYLETKTTQYGEPCPPFSIIKSTGPARSIVYDFENHNALIEILSINSSDEQAIFNFISKFGWLFTEEDEVDHVYESFESAIDINNAAAIIVSLQSLVNLISAFQTNNFIDMITNVVVLMLSEVWVDDYDLLYSSFNQYFYDQYRNLGYYGLGRLDSVELNLSKKIEYIVNLPDDERRVSWDRDPKFEQCLSLLNIINKVFDIDILAEHGRDAFRSNVSNCINSFPIEAYNLLNSICIYTLENELNSILNNINPCIKITFSRKVSGDWNIPDLLSALYLDIYLSYSSDKIFKKCSNPTCNQFFEVEPGNTRKKYCTSRCAQLMAKRKQRERDKKKINPN</sequence>
<gene>
    <name evidence="1" type="ordered locus">Closa_1420</name>
</gene>
<organism evidence="1 2">
    <name type="scientific">Lacrimispora saccharolytica (strain ATCC 35040 / DSM 2544 / NRCC 2533 / WM1)</name>
    <name type="common">Clostridium saccharolyticum</name>
    <dbReference type="NCBI Taxonomy" id="610130"/>
    <lineage>
        <taxon>Bacteria</taxon>
        <taxon>Bacillati</taxon>
        <taxon>Bacillota</taxon>
        <taxon>Clostridia</taxon>
        <taxon>Lachnospirales</taxon>
        <taxon>Lachnospiraceae</taxon>
        <taxon>Lacrimispora</taxon>
    </lineage>
</organism>
<dbReference type="HOGENOM" id="CLU_701924_0_0_9"/>
<evidence type="ECO:0000313" key="2">
    <source>
        <dbReference type="Proteomes" id="UP000001662"/>
    </source>
</evidence>
<evidence type="ECO:0000313" key="1">
    <source>
        <dbReference type="EMBL" id="ADL04021.1"/>
    </source>
</evidence>
<name>D9R946_LACSW</name>
<dbReference type="PaxDb" id="610130-Closa_1420"/>
<dbReference type="InterPro" id="IPR023286">
    <property type="entry name" value="ABATE_dom_sf"/>
</dbReference>
<dbReference type="EMBL" id="CP002109">
    <property type="protein sequence ID" value="ADL04021.1"/>
    <property type="molecule type" value="Genomic_DNA"/>
</dbReference>
<dbReference type="eggNOG" id="ENOG503342A">
    <property type="taxonomic scope" value="Bacteria"/>
</dbReference>
<accession>D9R946</accession>
<dbReference type="OrthoDB" id="1846498at2"/>
<dbReference type="AlphaFoldDB" id="D9R946"/>
<dbReference type="SUPFAM" id="SSF160904">
    <property type="entry name" value="Jann2411-like"/>
    <property type="match status" value="1"/>
</dbReference>
<evidence type="ECO:0008006" key="3">
    <source>
        <dbReference type="Google" id="ProtNLM"/>
    </source>
</evidence>
<protein>
    <recommendedName>
        <fullName evidence="3">CGNR zinc finger domain-containing protein</fullName>
    </recommendedName>
</protein>
<dbReference type="KEGG" id="csh:Closa_1420"/>
<dbReference type="STRING" id="610130.Closa_1420"/>
<dbReference type="Proteomes" id="UP000001662">
    <property type="component" value="Chromosome"/>
</dbReference>